<gene>
    <name evidence="6" type="ORF">PFL603g_00077</name>
</gene>
<dbReference type="GO" id="GO:0008184">
    <property type="term" value="F:glycogen phosphorylase activity"/>
    <property type="evidence" value="ECO:0007669"/>
    <property type="project" value="InterPro"/>
</dbReference>
<dbReference type="AlphaFoldDB" id="A0A120G5L3"/>
<name>A0A120G5L3_PSEFL</name>
<dbReference type="InterPro" id="IPR024517">
    <property type="entry name" value="Glycogen_phosphorylase_DUF3417"/>
</dbReference>
<comment type="caution">
    <text evidence="6">The sequence shown here is derived from an EMBL/GenBank/DDBJ whole genome shotgun (WGS) entry which is preliminary data.</text>
</comment>
<dbReference type="Pfam" id="PF11897">
    <property type="entry name" value="DUF3417"/>
    <property type="match status" value="1"/>
</dbReference>
<dbReference type="PANTHER" id="PTHR42655">
    <property type="entry name" value="GLYCOGEN PHOSPHORYLASE"/>
    <property type="match status" value="1"/>
</dbReference>
<evidence type="ECO:0000256" key="2">
    <source>
        <dbReference type="ARBA" id="ARBA00006047"/>
    </source>
</evidence>
<organism evidence="6 7">
    <name type="scientific">Pseudomonas fluorescens</name>
    <dbReference type="NCBI Taxonomy" id="294"/>
    <lineage>
        <taxon>Bacteria</taxon>
        <taxon>Pseudomonadati</taxon>
        <taxon>Pseudomonadota</taxon>
        <taxon>Gammaproteobacteria</taxon>
        <taxon>Pseudomonadales</taxon>
        <taxon>Pseudomonadaceae</taxon>
        <taxon>Pseudomonas</taxon>
    </lineage>
</organism>
<proteinExistence type="inferred from homology"/>
<comment type="catalytic activity">
    <reaction evidence="1">
        <text>[(1-&gt;4)-alpha-D-glucosyl](n) + phosphate = [(1-&gt;4)-alpha-D-glucosyl](n-1) + alpha-D-glucose 1-phosphate</text>
        <dbReference type="Rhea" id="RHEA:41732"/>
        <dbReference type="Rhea" id="RHEA-COMP:9584"/>
        <dbReference type="Rhea" id="RHEA-COMP:9586"/>
        <dbReference type="ChEBI" id="CHEBI:15444"/>
        <dbReference type="ChEBI" id="CHEBI:43474"/>
        <dbReference type="ChEBI" id="CHEBI:58601"/>
        <dbReference type="EC" id="2.4.1.1"/>
    </reaction>
</comment>
<reference evidence="6 7" key="1">
    <citation type="submission" date="2015-05" db="EMBL/GenBank/DDBJ databases">
        <title>A genomic and transcriptomic approach to investigate the blue pigment phenotype in Pseudomonas fluorescens.</title>
        <authorList>
            <person name="Andreani N.A."/>
            <person name="Cardazzo B."/>
        </authorList>
    </citation>
    <scope>NUCLEOTIDE SEQUENCE [LARGE SCALE GENOMIC DNA]</scope>
    <source>
        <strain evidence="6 7">Ps_40</strain>
    </source>
</reference>
<evidence type="ECO:0000313" key="6">
    <source>
        <dbReference type="EMBL" id="KWV84251.1"/>
    </source>
</evidence>
<dbReference type="GO" id="GO:0005975">
    <property type="term" value="P:carbohydrate metabolic process"/>
    <property type="evidence" value="ECO:0007669"/>
    <property type="project" value="InterPro"/>
</dbReference>
<dbReference type="GO" id="GO:0030170">
    <property type="term" value="F:pyridoxal phosphate binding"/>
    <property type="evidence" value="ECO:0007669"/>
    <property type="project" value="InterPro"/>
</dbReference>
<dbReference type="InterPro" id="IPR011834">
    <property type="entry name" value="Agluc_phsphrylas"/>
</dbReference>
<accession>A0A120G5L3</accession>
<evidence type="ECO:0000256" key="4">
    <source>
        <dbReference type="PIRSR" id="PIRSR000460-1"/>
    </source>
</evidence>
<dbReference type="Gene3D" id="3.40.50.2000">
    <property type="entry name" value="Glycogen Phosphorylase B"/>
    <property type="match status" value="3"/>
</dbReference>
<evidence type="ECO:0000256" key="1">
    <source>
        <dbReference type="ARBA" id="ARBA00001275"/>
    </source>
</evidence>
<feature type="modified residue" description="N6-(pyridoxal phosphate)lysine" evidence="4">
    <location>
        <position position="601"/>
    </location>
</feature>
<protein>
    <submittedName>
        <fullName evidence="6">Carbohydrate phosphorylase</fullName>
    </submittedName>
</protein>
<dbReference type="NCBIfam" id="TIGR02094">
    <property type="entry name" value="more_P_ylases"/>
    <property type="match status" value="1"/>
</dbReference>
<evidence type="ECO:0000256" key="3">
    <source>
        <dbReference type="ARBA" id="ARBA00022533"/>
    </source>
</evidence>
<dbReference type="PANTHER" id="PTHR42655:SF1">
    <property type="entry name" value="GLYCOGEN PHOSPHORYLASE"/>
    <property type="match status" value="1"/>
</dbReference>
<dbReference type="PIRSF" id="PIRSF000460">
    <property type="entry name" value="Pprylas_GlgP"/>
    <property type="match status" value="1"/>
</dbReference>
<sequence length="840" mass="94603">MALEKSIEKLRMDLDELAFDLSITWSSLNDMIWRLMDNDLWLLSRNPCLVLSSVSDDHIEGLLRQPTFRAHLQPLSQTRYDELNTPGWFHQSHRQEQACCIAYFSMEFMLSDALPIYSGGLGNVAGDQLKAASDLGVPVTAVGMLWQHGYFRQEFDSQGHQQALYPVNDTRQMPVRPLLDGSGNPVRLACHFPGWTIWLRGWQVNVGRNRLLLIDTNDPANPPPVRLIAGELYGGDLEMRLRQELVLGIGGWRLLEAAGVEPDVLHLNDGHAAFAVLERALSYQRKHNVDFEVALTATRAGNLFTTHTPVTAGFDRFPPALIEKYLGHYIQQELAQPVARVISLGQEQPGVPDSPFNMAWLASRAAGAINAVSELHGATSRRIFEPLYPRWPAAEVPIGHVTNGIHLATWIGADALEAWKHWHKGQPSGGEPELSAEQALSSFSDQDLWNIRRRARSALLDYSRDHLARQRAIHGASLQQIDACQQWFDPDVLTLGFARRFATYKRPNLLLHDPQRLLNLIQHSRWPVQLLVAGKAHPADLPGQAMLAQWHAFIRDTDSQGRIAFLDDYDMRVAQHLVSGVDVWINTPRRPWEASGTSGMKILANGGLNLSQLDGWWAEAYEPGLGWAIGDGSEEPEADPGADARDAEQLYQLLENEIIPTFYEHDADGLPRRWIQHIRSSMSNLVQEYSADRAVREYTERYYLPGALRYRERTKERSAVANLLRDRLTSLDEHWDEIKILDTRITRGPALTYKVEVAIDTGALPVNALCVQLYAEQRGHAPAQVLDMTLKPADEHAQTRLYVVEARGDREIEDFTVRIIPGSEYGLAVPLESQRVHWAS</sequence>
<evidence type="ECO:0000259" key="5">
    <source>
        <dbReference type="Pfam" id="PF11897"/>
    </source>
</evidence>
<dbReference type="RefSeq" id="WP_060765599.1">
    <property type="nucleotide sequence ID" value="NZ_LCYC01000002.1"/>
</dbReference>
<dbReference type="PATRIC" id="fig|294.195.peg.80"/>
<keyword evidence="3" id="KW-0021">Allosteric enzyme</keyword>
<dbReference type="Proteomes" id="UP000063434">
    <property type="component" value="Unassembled WGS sequence"/>
</dbReference>
<keyword evidence="4" id="KW-0663">Pyridoxal phosphate</keyword>
<feature type="domain" description="DUF3417" evidence="5">
    <location>
        <begin position="13"/>
        <end position="114"/>
    </location>
</feature>
<dbReference type="InterPro" id="IPR052182">
    <property type="entry name" value="Glycogen/Maltodextrin_Phosph"/>
</dbReference>
<comment type="similarity">
    <text evidence="2">Belongs to the glycogen phosphorylase family.</text>
</comment>
<dbReference type="EMBL" id="LCYC01000002">
    <property type="protein sequence ID" value="KWV84251.1"/>
    <property type="molecule type" value="Genomic_DNA"/>
</dbReference>
<dbReference type="SUPFAM" id="SSF53756">
    <property type="entry name" value="UDP-Glycosyltransferase/glycogen phosphorylase"/>
    <property type="match status" value="1"/>
</dbReference>
<dbReference type="Pfam" id="PF00343">
    <property type="entry name" value="Phosphorylase"/>
    <property type="match status" value="1"/>
</dbReference>
<dbReference type="InterPro" id="IPR000811">
    <property type="entry name" value="Glyco_trans_35"/>
</dbReference>
<evidence type="ECO:0000313" key="7">
    <source>
        <dbReference type="Proteomes" id="UP000063434"/>
    </source>
</evidence>